<keyword evidence="4" id="KW-1185">Reference proteome</keyword>
<organism evidence="2">
    <name type="scientific">Anopheles sinensis</name>
    <name type="common">Mosquito</name>
    <dbReference type="NCBI Taxonomy" id="74873"/>
    <lineage>
        <taxon>Eukaryota</taxon>
        <taxon>Metazoa</taxon>
        <taxon>Ecdysozoa</taxon>
        <taxon>Arthropoda</taxon>
        <taxon>Hexapoda</taxon>
        <taxon>Insecta</taxon>
        <taxon>Pterygota</taxon>
        <taxon>Neoptera</taxon>
        <taxon>Endopterygota</taxon>
        <taxon>Diptera</taxon>
        <taxon>Nematocera</taxon>
        <taxon>Culicoidea</taxon>
        <taxon>Culicidae</taxon>
        <taxon>Anophelinae</taxon>
        <taxon>Anopheles</taxon>
    </lineage>
</organism>
<feature type="region of interest" description="Disordered" evidence="1">
    <location>
        <begin position="1"/>
        <end position="39"/>
    </location>
</feature>
<dbReference type="VEuPathDB" id="VectorBase:ASIC013898"/>
<proteinExistence type="predicted"/>
<dbReference type="AlphaFoldDB" id="A0A084W6R4"/>
<dbReference type="Proteomes" id="UP000030765">
    <property type="component" value="Unassembled WGS sequence"/>
</dbReference>
<evidence type="ECO:0000313" key="3">
    <source>
        <dbReference type="EnsemblMetazoa" id="ASIC013898-PA"/>
    </source>
</evidence>
<reference evidence="2 4" key="1">
    <citation type="journal article" date="2014" name="BMC Genomics">
        <title>Genome sequence of Anopheles sinensis provides insight into genetics basis of mosquito competence for malaria parasites.</title>
        <authorList>
            <person name="Zhou D."/>
            <person name="Zhang D."/>
            <person name="Ding G."/>
            <person name="Shi L."/>
            <person name="Hou Q."/>
            <person name="Ye Y."/>
            <person name="Xu Y."/>
            <person name="Zhou H."/>
            <person name="Xiong C."/>
            <person name="Li S."/>
            <person name="Yu J."/>
            <person name="Hong S."/>
            <person name="Yu X."/>
            <person name="Zou P."/>
            <person name="Chen C."/>
            <person name="Chang X."/>
            <person name="Wang W."/>
            <person name="Lv Y."/>
            <person name="Sun Y."/>
            <person name="Ma L."/>
            <person name="Shen B."/>
            <person name="Zhu C."/>
        </authorList>
    </citation>
    <scope>NUCLEOTIDE SEQUENCE [LARGE SCALE GENOMIC DNA]</scope>
</reference>
<feature type="compositionally biased region" description="Basic and acidic residues" evidence="1">
    <location>
        <begin position="21"/>
        <end position="39"/>
    </location>
</feature>
<dbReference type="EMBL" id="KE525310">
    <property type="protein sequence ID" value="KFB45908.1"/>
    <property type="molecule type" value="Genomic_DNA"/>
</dbReference>
<sequence length="57" mass="6088">MKASAVYSGEGRVPGNRPKRGGRESTKGGEKSARGCTRENYVEENPPEVYDRVGGCG</sequence>
<evidence type="ECO:0000256" key="1">
    <source>
        <dbReference type="SAM" id="MobiDB-lite"/>
    </source>
</evidence>
<accession>A0A084W6R4</accession>
<gene>
    <name evidence="2" type="ORF">ZHAS_00013898</name>
</gene>
<evidence type="ECO:0000313" key="4">
    <source>
        <dbReference type="Proteomes" id="UP000030765"/>
    </source>
</evidence>
<dbReference type="EMBL" id="ATLV01020924">
    <property type="status" value="NOT_ANNOTATED_CDS"/>
    <property type="molecule type" value="Genomic_DNA"/>
</dbReference>
<evidence type="ECO:0000313" key="2">
    <source>
        <dbReference type="EMBL" id="KFB45908.1"/>
    </source>
</evidence>
<reference evidence="3" key="2">
    <citation type="submission" date="2020-05" db="UniProtKB">
        <authorList>
            <consortium name="EnsemblMetazoa"/>
        </authorList>
    </citation>
    <scope>IDENTIFICATION</scope>
</reference>
<protein>
    <submittedName>
        <fullName evidence="2 3">Putative 5'-nucleotidase-like protein</fullName>
    </submittedName>
</protein>
<dbReference type="EnsemblMetazoa" id="ASIC013898-RA">
    <property type="protein sequence ID" value="ASIC013898-PA"/>
    <property type="gene ID" value="ASIC013898"/>
</dbReference>
<name>A0A084W6R4_ANOSI</name>